<dbReference type="EMBL" id="ML120477">
    <property type="protein sequence ID" value="RPA92296.1"/>
    <property type="molecule type" value="Genomic_DNA"/>
</dbReference>
<organism evidence="1 2">
    <name type="scientific">Choiromyces venosus 120613-1</name>
    <dbReference type="NCBI Taxonomy" id="1336337"/>
    <lineage>
        <taxon>Eukaryota</taxon>
        <taxon>Fungi</taxon>
        <taxon>Dikarya</taxon>
        <taxon>Ascomycota</taxon>
        <taxon>Pezizomycotina</taxon>
        <taxon>Pezizomycetes</taxon>
        <taxon>Pezizales</taxon>
        <taxon>Tuberaceae</taxon>
        <taxon>Choiromyces</taxon>
    </lineage>
</organism>
<accession>A0A3N4J2B5</accession>
<protein>
    <submittedName>
        <fullName evidence="1">Uncharacterized protein</fullName>
    </submittedName>
</protein>
<proteinExistence type="predicted"/>
<dbReference type="Proteomes" id="UP000276215">
    <property type="component" value="Unassembled WGS sequence"/>
</dbReference>
<gene>
    <name evidence="1" type="ORF">L873DRAFT_204400</name>
</gene>
<reference evidence="1 2" key="1">
    <citation type="journal article" date="2018" name="Nat. Ecol. Evol.">
        <title>Pezizomycetes genomes reveal the molecular basis of ectomycorrhizal truffle lifestyle.</title>
        <authorList>
            <person name="Murat C."/>
            <person name="Payen T."/>
            <person name="Noel B."/>
            <person name="Kuo A."/>
            <person name="Morin E."/>
            <person name="Chen J."/>
            <person name="Kohler A."/>
            <person name="Krizsan K."/>
            <person name="Balestrini R."/>
            <person name="Da Silva C."/>
            <person name="Montanini B."/>
            <person name="Hainaut M."/>
            <person name="Levati E."/>
            <person name="Barry K.W."/>
            <person name="Belfiori B."/>
            <person name="Cichocki N."/>
            <person name="Clum A."/>
            <person name="Dockter R.B."/>
            <person name="Fauchery L."/>
            <person name="Guy J."/>
            <person name="Iotti M."/>
            <person name="Le Tacon F."/>
            <person name="Lindquist E.A."/>
            <person name="Lipzen A."/>
            <person name="Malagnac F."/>
            <person name="Mello A."/>
            <person name="Molinier V."/>
            <person name="Miyauchi S."/>
            <person name="Poulain J."/>
            <person name="Riccioni C."/>
            <person name="Rubini A."/>
            <person name="Sitrit Y."/>
            <person name="Splivallo R."/>
            <person name="Traeger S."/>
            <person name="Wang M."/>
            <person name="Zifcakova L."/>
            <person name="Wipf D."/>
            <person name="Zambonelli A."/>
            <person name="Paolocci F."/>
            <person name="Nowrousian M."/>
            <person name="Ottonello S."/>
            <person name="Baldrian P."/>
            <person name="Spatafora J.W."/>
            <person name="Henrissat B."/>
            <person name="Nagy L.G."/>
            <person name="Aury J.M."/>
            <person name="Wincker P."/>
            <person name="Grigoriev I.V."/>
            <person name="Bonfante P."/>
            <person name="Martin F.M."/>
        </authorList>
    </citation>
    <scope>NUCLEOTIDE SEQUENCE [LARGE SCALE GENOMIC DNA]</scope>
    <source>
        <strain evidence="1 2">120613-1</strain>
    </source>
</reference>
<dbReference type="AlphaFoldDB" id="A0A3N4J2B5"/>
<keyword evidence="2" id="KW-1185">Reference proteome</keyword>
<evidence type="ECO:0000313" key="2">
    <source>
        <dbReference type="Proteomes" id="UP000276215"/>
    </source>
</evidence>
<evidence type="ECO:0000313" key="1">
    <source>
        <dbReference type="EMBL" id="RPA92296.1"/>
    </source>
</evidence>
<sequence length="145" mass="16043">MLDLSGSLRGLGVRLNLLFDVNIRFINNKEMRVPKLAPGEGSSSPFLTEVKNGNDIQITWAAMFCIPFGMPYFLHCVSFPAAYQGGSAFPSVLPPTVLPTLRIANVIPVPQPERSHPDTTDVNTVSWVKIDFTRVRPRWPGGEFS</sequence>
<name>A0A3N4J2B5_9PEZI</name>